<dbReference type="EMBL" id="PDET01000005">
    <property type="protein sequence ID" value="PRD15680.1"/>
    <property type="molecule type" value="Genomic_DNA"/>
</dbReference>
<sequence length="193" mass="21953">MESQMPEPTIRQSGEVAIEQTNELFRQANQPLVACLLSELDLEWCIAAVRNMPKERQLPWNQTGLMLRSANAFNFCFKLLDARHRPAGACICEYCPDDDVLNIEMLQNFQIQPSILDGNMLKFSLYVVVLFLLQTDGSGVRLMFPINQAVAAYYVEEHGFQDITDDASRDILYRSAAELVDWFRRDIALVDGG</sequence>
<dbReference type="AlphaFoldDB" id="A0A2S9ID12"/>
<accession>A0A2S9ID12</accession>
<keyword evidence="2" id="KW-1185">Reference proteome</keyword>
<organism evidence="1 2">
    <name type="scientific">Pantoea coffeiphila</name>
    <dbReference type="NCBI Taxonomy" id="1465635"/>
    <lineage>
        <taxon>Bacteria</taxon>
        <taxon>Pseudomonadati</taxon>
        <taxon>Pseudomonadota</taxon>
        <taxon>Gammaproteobacteria</taxon>
        <taxon>Enterobacterales</taxon>
        <taxon>Erwiniaceae</taxon>
        <taxon>Pantoea</taxon>
    </lineage>
</organism>
<comment type="caution">
    <text evidence="1">The sequence shown here is derived from an EMBL/GenBank/DDBJ whole genome shotgun (WGS) entry which is preliminary data.</text>
</comment>
<proteinExistence type="predicted"/>
<gene>
    <name evidence="1" type="ORF">CQW29_08960</name>
</gene>
<evidence type="ECO:0000313" key="2">
    <source>
        <dbReference type="Proteomes" id="UP000239181"/>
    </source>
</evidence>
<protein>
    <recommendedName>
        <fullName evidence="3">N-acetyltransferase</fullName>
    </recommendedName>
</protein>
<reference evidence="1 2" key="1">
    <citation type="submission" date="2017-10" db="EMBL/GenBank/DDBJ databases">
        <title>Draft genome of two endophytic bacteria isolated from 'guarana' Paullinia cupana (Mart.) Ducke.</title>
        <authorList>
            <person name="Siqueira K.A."/>
            <person name="Liotti R.G."/>
            <person name="Mendes T.A."/>
            <person name="Soares M.A."/>
        </authorList>
    </citation>
    <scope>NUCLEOTIDE SEQUENCE [LARGE SCALE GENOMIC DNA]</scope>
    <source>
        <strain evidence="1 2">342</strain>
    </source>
</reference>
<dbReference type="OrthoDB" id="6428794at2"/>
<evidence type="ECO:0008006" key="3">
    <source>
        <dbReference type="Google" id="ProtNLM"/>
    </source>
</evidence>
<evidence type="ECO:0000313" key="1">
    <source>
        <dbReference type="EMBL" id="PRD15680.1"/>
    </source>
</evidence>
<name>A0A2S9ID12_9GAMM</name>
<dbReference type="Proteomes" id="UP000239181">
    <property type="component" value="Unassembled WGS sequence"/>
</dbReference>